<dbReference type="InterPro" id="IPR043502">
    <property type="entry name" value="DNA/RNA_pol_sf"/>
</dbReference>
<feature type="domain" description="Reverse transcriptase" evidence="1">
    <location>
        <begin position="1"/>
        <end position="163"/>
    </location>
</feature>
<protein>
    <recommendedName>
        <fullName evidence="1">Reverse transcriptase domain-containing protein</fullName>
    </recommendedName>
</protein>
<dbReference type="GO" id="GO:0071897">
    <property type="term" value="P:DNA biosynthetic process"/>
    <property type="evidence" value="ECO:0007669"/>
    <property type="project" value="UniProtKB-ARBA"/>
</dbReference>
<dbReference type="OrthoDB" id="6437148at2759"/>
<dbReference type="Pfam" id="PF00078">
    <property type="entry name" value="RVT_1"/>
    <property type="match status" value="1"/>
</dbReference>
<organism evidence="2 3">
    <name type="scientific">Araneus ventricosus</name>
    <name type="common">Orbweaver spider</name>
    <name type="synonym">Epeira ventricosa</name>
    <dbReference type="NCBI Taxonomy" id="182803"/>
    <lineage>
        <taxon>Eukaryota</taxon>
        <taxon>Metazoa</taxon>
        <taxon>Ecdysozoa</taxon>
        <taxon>Arthropoda</taxon>
        <taxon>Chelicerata</taxon>
        <taxon>Arachnida</taxon>
        <taxon>Araneae</taxon>
        <taxon>Araneomorphae</taxon>
        <taxon>Entelegynae</taxon>
        <taxon>Araneoidea</taxon>
        <taxon>Araneidae</taxon>
        <taxon>Araneus</taxon>
    </lineage>
</organism>
<dbReference type="PANTHER" id="PTHR19446">
    <property type="entry name" value="REVERSE TRANSCRIPTASES"/>
    <property type="match status" value="1"/>
</dbReference>
<evidence type="ECO:0000313" key="3">
    <source>
        <dbReference type="Proteomes" id="UP000499080"/>
    </source>
</evidence>
<name>A0A4Y2TWI8_ARAVE</name>
<dbReference type="AlphaFoldDB" id="A0A4Y2TWI8"/>
<comment type="caution">
    <text evidence="2">The sequence shown here is derived from an EMBL/GenBank/DDBJ whole genome shotgun (WGS) entry which is preliminary data.</text>
</comment>
<dbReference type="InterPro" id="IPR000477">
    <property type="entry name" value="RT_dom"/>
</dbReference>
<dbReference type="Proteomes" id="UP000499080">
    <property type="component" value="Unassembled WGS sequence"/>
</dbReference>
<keyword evidence="3" id="KW-1185">Reference proteome</keyword>
<accession>A0A4Y2TWI8</accession>
<dbReference type="SUPFAM" id="SSF56672">
    <property type="entry name" value="DNA/RNA polymerases"/>
    <property type="match status" value="1"/>
</dbReference>
<evidence type="ECO:0000259" key="1">
    <source>
        <dbReference type="PROSITE" id="PS50878"/>
    </source>
</evidence>
<proteinExistence type="predicted"/>
<dbReference type="PROSITE" id="PS50878">
    <property type="entry name" value="RT_POL"/>
    <property type="match status" value="1"/>
</dbReference>
<sequence>MLEIGLGLSWVFTSSPIQSTWPKALFVIHRFKPIDFARRDGKHVLVLSIDIKGVFDNLQHRAILKTLDTSACSSNINRLFHSLLQNRKVTLLTPQGSATKEQKKGCPQGSCSGPALWNLIANEILNQVWSDNVHIQDFADDFVLVIKADANKSLVEDTQSAIT</sequence>
<gene>
    <name evidence="2" type="ORF">AVEN_24227_1</name>
</gene>
<evidence type="ECO:0000313" key="2">
    <source>
        <dbReference type="EMBL" id="GBO03790.1"/>
    </source>
</evidence>
<dbReference type="EMBL" id="BGPR01030979">
    <property type="protein sequence ID" value="GBO03790.1"/>
    <property type="molecule type" value="Genomic_DNA"/>
</dbReference>
<reference evidence="2 3" key="1">
    <citation type="journal article" date="2019" name="Sci. Rep.">
        <title>Orb-weaving spider Araneus ventricosus genome elucidates the spidroin gene catalogue.</title>
        <authorList>
            <person name="Kono N."/>
            <person name="Nakamura H."/>
            <person name="Ohtoshi R."/>
            <person name="Moran D.A.P."/>
            <person name="Shinohara A."/>
            <person name="Yoshida Y."/>
            <person name="Fujiwara M."/>
            <person name="Mori M."/>
            <person name="Tomita M."/>
            <person name="Arakawa K."/>
        </authorList>
    </citation>
    <scope>NUCLEOTIDE SEQUENCE [LARGE SCALE GENOMIC DNA]</scope>
</reference>